<keyword evidence="4" id="KW-1185">Reference proteome</keyword>
<keyword evidence="2" id="KW-0472">Membrane</keyword>
<keyword evidence="2" id="KW-0812">Transmembrane</keyword>
<organism evidence="3 4">
    <name type="scientific">Methylobacter tundripaludum</name>
    <dbReference type="NCBI Taxonomy" id="173365"/>
    <lineage>
        <taxon>Bacteria</taxon>
        <taxon>Pseudomonadati</taxon>
        <taxon>Pseudomonadota</taxon>
        <taxon>Gammaproteobacteria</taxon>
        <taxon>Methylococcales</taxon>
        <taxon>Methylococcaceae</taxon>
        <taxon>Methylobacter</taxon>
    </lineage>
</organism>
<dbReference type="GO" id="GO:0009279">
    <property type="term" value="C:cell outer membrane"/>
    <property type="evidence" value="ECO:0007669"/>
    <property type="project" value="UniProtKB-SubCell"/>
</dbReference>
<evidence type="ECO:0000256" key="2">
    <source>
        <dbReference type="RuleBase" id="RU362097"/>
    </source>
</evidence>
<evidence type="ECO:0000313" key="4">
    <source>
        <dbReference type="Proteomes" id="UP000238071"/>
    </source>
</evidence>
<comment type="similarity">
    <text evidence="1 2">Belongs to the outer membrane factor (OMF) (TC 1.B.17) family.</text>
</comment>
<reference evidence="3 4" key="1">
    <citation type="submission" date="2018-02" db="EMBL/GenBank/DDBJ databases">
        <title>Subsurface microbial communities from deep shales in Ohio and West Virginia, USA.</title>
        <authorList>
            <person name="Wrighton K."/>
        </authorList>
    </citation>
    <scope>NUCLEOTIDE SEQUENCE [LARGE SCALE GENOMIC DNA]</scope>
    <source>
        <strain evidence="3 4">OWC-G53F</strain>
    </source>
</reference>
<name>A0A2S6GVP9_9GAMM</name>
<keyword evidence="2" id="KW-0449">Lipoprotein</keyword>
<evidence type="ECO:0000313" key="3">
    <source>
        <dbReference type="EMBL" id="PPK69273.1"/>
    </source>
</evidence>
<keyword evidence="2" id="KW-1134">Transmembrane beta strand</keyword>
<dbReference type="Pfam" id="PF02321">
    <property type="entry name" value="OEP"/>
    <property type="match status" value="2"/>
</dbReference>
<keyword evidence="2" id="KW-0564">Palmitate</keyword>
<accession>A0A2S6GVP9</accession>
<dbReference type="EMBL" id="PTIY01000010">
    <property type="protein sequence ID" value="PPK69273.1"/>
    <property type="molecule type" value="Genomic_DNA"/>
</dbReference>
<dbReference type="PANTHER" id="PTHR30203">
    <property type="entry name" value="OUTER MEMBRANE CATION EFFLUX PROTEIN"/>
    <property type="match status" value="1"/>
</dbReference>
<dbReference type="InterPro" id="IPR003423">
    <property type="entry name" value="OMP_efflux"/>
</dbReference>
<proteinExistence type="inferred from homology"/>
<dbReference type="Gene3D" id="2.20.200.10">
    <property type="entry name" value="Outer membrane efflux proteins (OEP)"/>
    <property type="match status" value="1"/>
</dbReference>
<dbReference type="InterPro" id="IPR010131">
    <property type="entry name" value="MdtP/NodT-like"/>
</dbReference>
<evidence type="ECO:0000256" key="1">
    <source>
        <dbReference type="ARBA" id="ARBA00007613"/>
    </source>
</evidence>
<dbReference type="SUPFAM" id="SSF56954">
    <property type="entry name" value="Outer membrane efflux proteins (OEP)"/>
    <property type="match status" value="1"/>
</dbReference>
<dbReference type="NCBIfam" id="TIGR01845">
    <property type="entry name" value="outer_NodT"/>
    <property type="match status" value="1"/>
</dbReference>
<dbReference type="RefSeq" id="WP_308555270.1">
    <property type="nucleotide sequence ID" value="NZ_PTIY01000010.1"/>
</dbReference>
<gene>
    <name evidence="3" type="ORF">B0F88_11059</name>
</gene>
<comment type="caution">
    <text evidence="3">The sequence shown here is derived from an EMBL/GenBank/DDBJ whole genome shotgun (WGS) entry which is preliminary data.</text>
</comment>
<sequence length="555" mass="60666">MNLKKLHLFNVPDSPFSLEGEGWDEGDIKGCFYSPHSNPLGNCSMRCSTSCIHAVVQQERELFSFPRATWERGMNMSHWLPIPILAALLNLSACTPTRVDNPMNLITPPKDWHHAPDAQTRSNPADLKEWWKGFQDPKLNALLSQALANNHDLRSAIARVREAKAMTTVADSMLYPSIDLYSGGGREKKIDRIIGVPSDQGIRLFTPTADIISGGLSARWEIDLFGTRQLEAEAAAAQAEGAEQALHAAQVGLLAQVATHYLELRGIQKRTAILRKNIAIQQERLRVLKVFNRTGLTNQWDIARQETLVNTTAGALPTLKSAGSNLIHRLAVLLGEPPEKMQIRLAHAEPLPTNSPDIPRLLPSDLLEQRPDLRLAQTEVATMAARLGAARADLLPKLVLSASGGFGALASSGFSSIAESVYTLGSGLTAPIFNAGRIQAHITAADARLDQVAANYEKTFLLALEDVENAYVAHVSSLERRNRMTEAETAAEEAYRLVNGLYQHGASDYLSVLDAQRTKLAVADERAKAETEVYVALVSIYRAFGGGWVAEVSHQ</sequence>
<protein>
    <submittedName>
        <fullName evidence="3">Multidrug efflux system outer membrane protein</fullName>
    </submittedName>
</protein>
<dbReference type="PANTHER" id="PTHR30203:SF31">
    <property type="entry name" value="RND EFFLUX SYSTEM, OUTER MEMBRANE LIPOPROTEIN, NODT"/>
    <property type="match status" value="1"/>
</dbReference>
<dbReference type="Proteomes" id="UP000238071">
    <property type="component" value="Unassembled WGS sequence"/>
</dbReference>
<dbReference type="GO" id="GO:0015562">
    <property type="term" value="F:efflux transmembrane transporter activity"/>
    <property type="evidence" value="ECO:0007669"/>
    <property type="project" value="InterPro"/>
</dbReference>
<comment type="subcellular location">
    <subcellularLocation>
        <location evidence="2">Cell outer membrane</location>
        <topology evidence="2">Lipid-anchor</topology>
    </subcellularLocation>
</comment>
<dbReference type="Gene3D" id="1.20.1600.10">
    <property type="entry name" value="Outer membrane efflux proteins (OEP)"/>
    <property type="match status" value="1"/>
</dbReference>
<dbReference type="AlphaFoldDB" id="A0A2S6GVP9"/>